<accession>A0A4U0WZU0</accession>
<organism evidence="5 8">
    <name type="scientific">Cryomyces minteri</name>
    <dbReference type="NCBI Taxonomy" id="331657"/>
    <lineage>
        <taxon>Eukaryota</taxon>
        <taxon>Fungi</taxon>
        <taxon>Dikarya</taxon>
        <taxon>Ascomycota</taxon>
        <taxon>Pezizomycotina</taxon>
        <taxon>Dothideomycetes</taxon>
        <taxon>Dothideomycetes incertae sedis</taxon>
        <taxon>Cryomyces</taxon>
    </lineage>
</organism>
<feature type="chain" id="PRO_5036123969" evidence="4">
    <location>
        <begin position="20"/>
        <end position="674"/>
    </location>
</feature>
<protein>
    <submittedName>
        <fullName evidence="5">Uncharacterized protein</fullName>
    </submittedName>
</protein>
<reference evidence="5 8" key="1">
    <citation type="submission" date="2017-03" db="EMBL/GenBank/DDBJ databases">
        <title>Genomes of endolithic fungi from Antarctica.</title>
        <authorList>
            <person name="Coleine C."/>
            <person name="Masonjones S."/>
            <person name="Stajich J.E."/>
        </authorList>
    </citation>
    <scope>NUCLEOTIDE SEQUENCE [LARGE SCALE GENOMIC DNA]</scope>
    <source>
        <strain evidence="5 8">CCFEE 5187</strain>
    </source>
</reference>
<feature type="region of interest" description="Disordered" evidence="2">
    <location>
        <begin position="194"/>
        <end position="223"/>
    </location>
</feature>
<keyword evidence="1" id="KW-0175">Coiled coil</keyword>
<evidence type="ECO:0000313" key="5">
    <source>
        <dbReference type="EMBL" id="TKA69402.1"/>
    </source>
</evidence>
<comment type="caution">
    <text evidence="5">The sequence shown here is derived from an EMBL/GenBank/DDBJ whole genome shotgun (WGS) entry which is preliminary data.</text>
</comment>
<evidence type="ECO:0000256" key="3">
    <source>
        <dbReference type="SAM" id="Phobius"/>
    </source>
</evidence>
<feature type="signal peptide" evidence="4">
    <location>
        <begin position="1"/>
        <end position="19"/>
    </location>
</feature>
<feature type="coiled-coil region" evidence="1">
    <location>
        <begin position="229"/>
        <end position="278"/>
    </location>
</feature>
<evidence type="ECO:0000313" key="7">
    <source>
        <dbReference type="EMBL" id="TKA71425.1"/>
    </source>
</evidence>
<dbReference type="Proteomes" id="UP000308768">
    <property type="component" value="Unassembled WGS sequence"/>
</dbReference>
<keyword evidence="8" id="KW-1185">Reference proteome</keyword>
<dbReference type="OrthoDB" id="4225201at2759"/>
<evidence type="ECO:0000313" key="8">
    <source>
        <dbReference type="Proteomes" id="UP000308768"/>
    </source>
</evidence>
<evidence type="ECO:0000256" key="1">
    <source>
        <dbReference type="SAM" id="Coils"/>
    </source>
</evidence>
<feature type="transmembrane region" description="Helical" evidence="3">
    <location>
        <begin position="407"/>
        <end position="434"/>
    </location>
</feature>
<keyword evidence="3" id="KW-1133">Transmembrane helix</keyword>
<dbReference type="EMBL" id="NAJN01000734">
    <property type="protein sequence ID" value="TKA69402.1"/>
    <property type="molecule type" value="Genomic_DNA"/>
</dbReference>
<name>A0A4U0WZU0_9PEZI</name>
<evidence type="ECO:0000256" key="4">
    <source>
        <dbReference type="SAM" id="SignalP"/>
    </source>
</evidence>
<feature type="region of interest" description="Disordered" evidence="2">
    <location>
        <begin position="572"/>
        <end position="626"/>
    </location>
</feature>
<feature type="region of interest" description="Disordered" evidence="2">
    <location>
        <begin position="638"/>
        <end position="674"/>
    </location>
</feature>
<evidence type="ECO:0000256" key="2">
    <source>
        <dbReference type="SAM" id="MobiDB-lite"/>
    </source>
</evidence>
<dbReference type="EMBL" id="NAJN01000566">
    <property type="protein sequence ID" value="TKA71425.1"/>
    <property type="molecule type" value="Genomic_DNA"/>
</dbReference>
<feature type="compositionally biased region" description="Polar residues" evidence="2">
    <location>
        <begin position="206"/>
        <end position="216"/>
    </location>
</feature>
<keyword evidence="3" id="KW-0472">Membrane</keyword>
<sequence length="674" mass="73726">MRPVAVAGALALTPASIAAAVLPQSPPFQPGVGRPSQELRVLQFDAATAFAEFLVPCPGCLGAQEGDEAFVLELQAFASEAECGVSNVTLNGRTLTQEWYATHANGQGLLSSFVGSQEYALDVSWETSCLLAGHSAQATAQLLNVNIDRVNGVAVDTPSGFRLSYKQLPRAQLLRLSTVKETSVEAPIFAEDWRDPPDHLRLSPPASEQSPEATSRTSDEDQQLTAWSIEEEIEDLKRLQAEAKALNQLIRQKTNQINSQMKQEAKNLKADIKQCDSVGCAFKAVFRKAHSGVKVLYAQLQSGCIRGPGADLKMGSSTERTSEKNTPELGLNRHDRHPNYPMRDEHEGLFHAPPPPHVQRPRPSYQPNPATPLDTLYDPIPPINGEPSPMHAHPFLTATPHPSPLKVVLAALLTFLGLTALLTFLGLTALFTLLHRRFSSLRARTDRRAAREERRTARQYRCHARRHAWREWWAGRRRQCRWFGGSGNGGGDYEEKRALILAQEGVLEAAMQAEIRALREAALRGGAGVGELATAEEGRMPRTFVANTILHGSPNPNLSMYQSGIGVGVGQPLSRTSSLPSYATEAPSLQPDFNTSTPPPYTANPHHHHHCPPLSSPFSHADDAAEADSDIVTDGFRQHDDLDVPWTPESSIPDLSPRQSGETDRTVVSAWERV</sequence>
<feature type="compositionally biased region" description="Pro residues" evidence="2">
    <location>
        <begin position="352"/>
        <end position="366"/>
    </location>
</feature>
<feature type="region of interest" description="Disordered" evidence="2">
    <location>
        <begin position="313"/>
        <end position="366"/>
    </location>
</feature>
<dbReference type="EMBL" id="NAJN01000615">
    <property type="protein sequence ID" value="TKA70804.1"/>
    <property type="molecule type" value="Genomic_DNA"/>
</dbReference>
<proteinExistence type="predicted"/>
<evidence type="ECO:0000313" key="6">
    <source>
        <dbReference type="EMBL" id="TKA70804.1"/>
    </source>
</evidence>
<keyword evidence="3" id="KW-0812">Transmembrane</keyword>
<keyword evidence="4" id="KW-0732">Signal</keyword>
<gene>
    <name evidence="7" type="ORF">B0A49_06260</name>
    <name evidence="6" type="ORF">B0A49_06342</name>
    <name evidence="5" type="ORF">B0A49_06419</name>
</gene>
<dbReference type="AlphaFoldDB" id="A0A4U0WZU0"/>
<dbReference type="STRING" id="331657.A0A4U0WZU0"/>